<organism evidence="1">
    <name type="scientific">Arundo donax</name>
    <name type="common">Giant reed</name>
    <name type="synonym">Donax arundinaceus</name>
    <dbReference type="NCBI Taxonomy" id="35708"/>
    <lineage>
        <taxon>Eukaryota</taxon>
        <taxon>Viridiplantae</taxon>
        <taxon>Streptophyta</taxon>
        <taxon>Embryophyta</taxon>
        <taxon>Tracheophyta</taxon>
        <taxon>Spermatophyta</taxon>
        <taxon>Magnoliopsida</taxon>
        <taxon>Liliopsida</taxon>
        <taxon>Poales</taxon>
        <taxon>Poaceae</taxon>
        <taxon>PACMAD clade</taxon>
        <taxon>Arundinoideae</taxon>
        <taxon>Arundineae</taxon>
        <taxon>Arundo</taxon>
    </lineage>
</organism>
<dbReference type="EMBL" id="GBRH01187476">
    <property type="protein sequence ID" value="JAE10420.1"/>
    <property type="molecule type" value="Transcribed_RNA"/>
</dbReference>
<accession>A0A0A9FBI6</accession>
<dbReference type="AlphaFoldDB" id="A0A0A9FBI6"/>
<protein>
    <submittedName>
        <fullName evidence="1">Uncharacterized protein</fullName>
    </submittedName>
</protein>
<sequence length="45" mass="5258">MLEDIMLGLYDVFLQFLLQSILCTDDSAHNTEIFCTCIPLRYTEK</sequence>
<name>A0A0A9FBI6_ARUDO</name>
<reference evidence="1" key="2">
    <citation type="journal article" date="2015" name="Data Brief">
        <title>Shoot transcriptome of the giant reed, Arundo donax.</title>
        <authorList>
            <person name="Barrero R.A."/>
            <person name="Guerrero F.D."/>
            <person name="Moolhuijzen P."/>
            <person name="Goolsby J.A."/>
            <person name="Tidwell J."/>
            <person name="Bellgard S.E."/>
            <person name="Bellgard M.I."/>
        </authorList>
    </citation>
    <scope>NUCLEOTIDE SEQUENCE</scope>
    <source>
        <tissue evidence="1">Shoot tissue taken approximately 20 cm above the soil surface</tissue>
    </source>
</reference>
<reference evidence="1" key="1">
    <citation type="submission" date="2014-09" db="EMBL/GenBank/DDBJ databases">
        <authorList>
            <person name="Magalhaes I.L.F."/>
            <person name="Oliveira U."/>
            <person name="Santos F.R."/>
            <person name="Vidigal T.H.D.A."/>
            <person name="Brescovit A.D."/>
            <person name="Santos A.J."/>
        </authorList>
    </citation>
    <scope>NUCLEOTIDE SEQUENCE</scope>
    <source>
        <tissue evidence="1">Shoot tissue taken approximately 20 cm above the soil surface</tissue>
    </source>
</reference>
<evidence type="ECO:0000313" key="1">
    <source>
        <dbReference type="EMBL" id="JAE10420.1"/>
    </source>
</evidence>
<proteinExistence type="predicted"/>